<keyword evidence="7" id="KW-1185">Reference proteome</keyword>
<dbReference type="PANTHER" id="PTHR23351:SF24">
    <property type="entry name" value="ACTIVATING TRANSCRIPTION FACTOR 3-RELATED"/>
    <property type="match status" value="1"/>
</dbReference>
<gene>
    <name evidence="8" type="primary">LOC106011146</name>
</gene>
<feature type="compositionally biased region" description="Basic residues" evidence="5">
    <location>
        <begin position="115"/>
        <end position="127"/>
    </location>
</feature>
<keyword evidence="2" id="KW-0238">DNA-binding</keyword>
<dbReference type="InterPro" id="IPR004827">
    <property type="entry name" value="bZIP"/>
</dbReference>
<dbReference type="CDD" id="cd14686">
    <property type="entry name" value="bZIP"/>
    <property type="match status" value="1"/>
</dbReference>
<dbReference type="SMART" id="SM00338">
    <property type="entry name" value="BRLZ"/>
    <property type="match status" value="1"/>
</dbReference>
<reference evidence="8" key="1">
    <citation type="submission" date="2025-08" db="UniProtKB">
        <authorList>
            <consortium name="RefSeq"/>
        </authorList>
    </citation>
    <scope>IDENTIFICATION</scope>
</reference>
<feature type="domain" description="BZIP" evidence="6">
    <location>
        <begin position="306"/>
        <end position="369"/>
    </location>
</feature>
<dbReference type="Pfam" id="PF00170">
    <property type="entry name" value="bZIP_1"/>
    <property type="match status" value="1"/>
</dbReference>
<protein>
    <submittedName>
        <fullName evidence="8">Uncharacterized protein LOC106011146</fullName>
    </submittedName>
</protein>
<dbReference type="InterPro" id="IPR046347">
    <property type="entry name" value="bZIP_sf"/>
</dbReference>
<keyword evidence="1" id="KW-0805">Transcription regulation</keyword>
<sequence>MLNTLVPPQISTFSAIRPDLNRALLVNAHVPPAAQHAIEENSNPSQLECNATVVPTSTNNATHSATVDTSQPSTFGYQITLTAVVPDEGEGLKHKLVLKESTAVPNLQEFNTPRTQRRSSRVAKRSKSTAITPTGPSPSKRRITTQKSSPAINTSVAALGPSTSRHLSNTSPGPSILSRPPHPAINNLLESFQPSTSPSSISTTTIPTNFSSTDPQTMPEQTREYQLVPEAAAMMSDSDLGLTFDENEQKIVHATIEAFQTGTLTPLIKEELRCTIQSRRLAQGKGELQVEFKSPPKKKEMTDEERKRSVKRRQQNREAAQRFRQRQKDTSDYLSAKISRLQKSSESLIKDLQHLRKERDELQEMLRSHLVICNSHQHGHQTAGVDVDHILNNLSSSTGEIPQTGASACPDTGGSASSVFFSDDYTDSGCVQVIEPNEELSKMLENSHGICYADDEVSGVLEGVEERYLETPPEVCYEEIVLDDIMEVSEYGAKERLDSCSSVDTYMTYDSFASETPSLSESTSDVRHSLSSAYSRVHMSSSSSEPFEARFMDQDFLLYEEETP</sequence>
<feature type="compositionally biased region" description="Basic and acidic residues" evidence="5">
    <location>
        <begin position="297"/>
        <end position="307"/>
    </location>
</feature>
<name>A0ABM0ZVB5_APLCA</name>
<evidence type="ECO:0000256" key="2">
    <source>
        <dbReference type="ARBA" id="ARBA00023125"/>
    </source>
</evidence>
<dbReference type="Proteomes" id="UP000694888">
    <property type="component" value="Unplaced"/>
</dbReference>
<dbReference type="InterPro" id="IPR000837">
    <property type="entry name" value="AP-1"/>
</dbReference>
<dbReference type="Gene3D" id="1.20.5.170">
    <property type="match status" value="1"/>
</dbReference>
<evidence type="ECO:0000256" key="4">
    <source>
        <dbReference type="SAM" id="Coils"/>
    </source>
</evidence>
<evidence type="ECO:0000256" key="3">
    <source>
        <dbReference type="ARBA" id="ARBA00023163"/>
    </source>
</evidence>
<evidence type="ECO:0000313" key="8">
    <source>
        <dbReference type="RefSeq" id="XP_012935234.1"/>
    </source>
</evidence>
<feature type="compositionally biased region" description="Basic and acidic residues" evidence="5">
    <location>
        <begin position="315"/>
        <end position="331"/>
    </location>
</feature>
<accession>A0ABM0ZVB5</accession>
<evidence type="ECO:0000313" key="7">
    <source>
        <dbReference type="Proteomes" id="UP000694888"/>
    </source>
</evidence>
<dbReference type="RefSeq" id="XP_012935234.1">
    <property type="nucleotide sequence ID" value="XM_013079780.2"/>
</dbReference>
<feature type="region of interest" description="Disordered" evidence="5">
    <location>
        <begin position="284"/>
        <end position="331"/>
    </location>
</feature>
<dbReference type="PROSITE" id="PS50217">
    <property type="entry name" value="BZIP"/>
    <property type="match status" value="1"/>
</dbReference>
<dbReference type="GeneID" id="106011146"/>
<dbReference type="SUPFAM" id="SSF57959">
    <property type="entry name" value="Leucine zipper domain"/>
    <property type="match status" value="1"/>
</dbReference>
<dbReference type="PANTHER" id="PTHR23351">
    <property type="entry name" value="FOS TRANSCRIPTION FACTOR-RELATED"/>
    <property type="match status" value="1"/>
</dbReference>
<organism evidence="7 8">
    <name type="scientific">Aplysia californica</name>
    <name type="common">California sea hare</name>
    <dbReference type="NCBI Taxonomy" id="6500"/>
    <lineage>
        <taxon>Eukaryota</taxon>
        <taxon>Metazoa</taxon>
        <taxon>Spiralia</taxon>
        <taxon>Lophotrochozoa</taxon>
        <taxon>Mollusca</taxon>
        <taxon>Gastropoda</taxon>
        <taxon>Heterobranchia</taxon>
        <taxon>Euthyneura</taxon>
        <taxon>Tectipleura</taxon>
        <taxon>Aplysiida</taxon>
        <taxon>Aplysioidea</taxon>
        <taxon>Aplysiidae</taxon>
        <taxon>Aplysia</taxon>
    </lineage>
</organism>
<feature type="region of interest" description="Disordered" evidence="5">
    <location>
        <begin position="107"/>
        <end position="220"/>
    </location>
</feature>
<proteinExistence type="predicted"/>
<keyword evidence="4" id="KW-0175">Coiled coil</keyword>
<evidence type="ECO:0000256" key="5">
    <source>
        <dbReference type="SAM" id="MobiDB-lite"/>
    </source>
</evidence>
<feature type="compositionally biased region" description="Low complexity" evidence="5">
    <location>
        <begin position="191"/>
        <end position="213"/>
    </location>
</feature>
<evidence type="ECO:0000259" key="6">
    <source>
        <dbReference type="PROSITE" id="PS50217"/>
    </source>
</evidence>
<dbReference type="PRINTS" id="PR00042">
    <property type="entry name" value="LEUZIPPRFOS"/>
</dbReference>
<feature type="compositionally biased region" description="Polar residues" evidence="5">
    <location>
        <begin position="145"/>
        <end position="173"/>
    </location>
</feature>
<feature type="coiled-coil region" evidence="4">
    <location>
        <begin position="338"/>
        <end position="372"/>
    </location>
</feature>
<keyword evidence="3" id="KW-0804">Transcription</keyword>
<evidence type="ECO:0000256" key="1">
    <source>
        <dbReference type="ARBA" id="ARBA00023015"/>
    </source>
</evidence>
<dbReference type="PROSITE" id="PS00036">
    <property type="entry name" value="BZIP_BASIC"/>
    <property type="match status" value="1"/>
</dbReference>